<dbReference type="OrthoDB" id="10480360at2759"/>
<feature type="compositionally biased region" description="Basic residues" evidence="1">
    <location>
        <begin position="309"/>
        <end position="324"/>
    </location>
</feature>
<feature type="transmembrane region" description="Helical" evidence="2">
    <location>
        <begin position="102"/>
        <end position="123"/>
    </location>
</feature>
<evidence type="ECO:0000313" key="4">
    <source>
        <dbReference type="Proteomes" id="UP000284842"/>
    </source>
</evidence>
<evidence type="ECO:0000256" key="1">
    <source>
        <dbReference type="SAM" id="MobiDB-lite"/>
    </source>
</evidence>
<keyword evidence="2" id="KW-0812">Transmembrane</keyword>
<dbReference type="InParanoid" id="A0A409VDJ1"/>
<evidence type="ECO:0000256" key="2">
    <source>
        <dbReference type="SAM" id="Phobius"/>
    </source>
</evidence>
<organism evidence="3 4">
    <name type="scientific">Panaeolus cyanescens</name>
    <dbReference type="NCBI Taxonomy" id="181874"/>
    <lineage>
        <taxon>Eukaryota</taxon>
        <taxon>Fungi</taxon>
        <taxon>Dikarya</taxon>
        <taxon>Basidiomycota</taxon>
        <taxon>Agaricomycotina</taxon>
        <taxon>Agaricomycetes</taxon>
        <taxon>Agaricomycetidae</taxon>
        <taxon>Agaricales</taxon>
        <taxon>Agaricineae</taxon>
        <taxon>Galeropsidaceae</taxon>
        <taxon>Panaeolus</taxon>
    </lineage>
</organism>
<dbReference type="AlphaFoldDB" id="A0A409VDJ1"/>
<keyword evidence="2" id="KW-0472">Membrane</keyword>
<name>A0A409VDJ1_9AGAR</name>
<accession>A0A409VDJ1</accession>
<reference evidence="3 4" key="1">
    <citation type="journal article" date="2018" name="Evol. Lett.">
        <title>Horizontal gene cluster transfer increased hallucinogenic mushroom diversity.</title>
        <authorList>
            <person name="Reynolds H.T."/>
            <person name="Vijayakumar V."/>
            <person name="Gluck-Thaler E."/>
            <person name="Korotkin H.B."/>
            <person name="Matheny P.B."/>
            <person name="Slot J.C."/>
        </authorList>
    </citation>
    <scope>NUCLEOTIDE SEQUENCE [LARGE SCALE GENOMIC DNA]</scope>
    <source>
        <strain evidence="3 4">2629</strain>
    </source>
</reference>
<protein>
    <submittedName>
        <fullName evidence="3">Uncharacterized protein</fullName>
    </submittedName>
</protein>
<evidence type="ECO:0000313" key="3">
    <source>
        <dbReference type="EMBL" id="PPQ63975.1"/>
    </source>
</evidence>
<feature type="compositionally biased region" description="Low complexity" evidence="1">
    <location>
        <begin position="325"/>
        <end position="334"/>
    </location>
</feature>
<dbReference type="EMBL" id="NHTK01006102">
    <property type="protein sequence ID" value="PPQ63975.1"/>
    <property type="molecule type" value="Genomic_DNA"/>
</dbReference>
<sequence length="334" mass="36317">MQIPHLNINVASTSIHTALEKYLSFPISWEQNSLLLATGSAAKAAFPVLCKPVASFTQALVLFILDRTHFSPQSESGSRLTVLHPALRRLAECSILDEEVPFPALSVILILGVLFLVALSFAVRRLWRRKGSARVVVPGIRAPRSAHVDGDTLQNVSHRKCPSCSVGTQTEEEHLPFVQSTEKAPEGGMRSGNRFSFMTPPTTPDQCTSAPVLLGVHTPKKVTFANPDQPTSFVRSFPVVDTPTPLAGHNGSISRLPIRTALKIKALPASAQASLTSELGVLTPVVNRLATPPQTFDVDIDSPSPLSPRQRKRQRQMARNKARNNKTANQNPLV</sequence>
<feature type="region of interest" description="Disordered" evidence="1">
    <location>
        <begin position="294"/>
        <end position="334"/>
    </location>
</feature>
<keyword evidence="2" id="KW-1133">Transmembrane helix</keyword>
<keyword evidence="4" id="KW-1185">Reference proteome</keyword>
<proteinExistence type="predicted"/>
<dbReference type="Proteomes" id="UP000284842">
    <property type="component" value="Unassembled WGS sequence"/>
</dbReference>
<gene>
    <name evidence="3" type="ORF">CVT24_009098</name>
</gene>
<comment type="caution">
    <text evidence="3">The sequence shown here is derived from an EMBL/GenBank/DDBJ whole genome shotgun (WGS) entry which is preliminary data.</text>
</comment>